<gene>
    <name evidence="10" type="ORF">I5677_00295</name>
</gene>
<dbReference type="RefSeq" id="WP_197659557.1">
    <property type="nucleotide sequence ID" value="NZ_JAEAGR010000001.1"/>
</dbReference>
<evidence type="ECO:0000256" key="5">
    <source>
        <dbReference type="ARBA" id="ARBA00022679"/>
    </source>
</evidence>
<keyword evidence="6 10" id="KW-0418">Kinase</keyword>
<evidence type="ECO:0000256" key="3">
    <source>
        <dbReference type="ARBA" id="ARBA00012438"/>
    </source>
</evidence>
<dbReference type="SMART" id="SM00388">
    <property type="entry name" value="HisKA"/>
    <property type="match status" value="1"/>
</dbReference>
<dbReference type="GO" id="GO:0016020">
    <property type="term" value="C:membrane"/>
    <property type="evidence" value="ECO:0007669"/>
    <property type="project" value="UniProtKB-SubCell"/>
</dbReference>
<feature type="transmembrane region" description="Helical" evidence="8">
    <location>
        <begin position="170"/>
        <end position="191"/>
    </location>
</feature>
<dbReference type="SUPFAM" id="SSF55874">
    <property type="entry name" value="ATPase domain of HSP90 chaperone/DNA topoisomerase II/histidine kinase"/>
    <property type="match status" value="1"/>
</dbReference>
<reference evidence="10" key="1">
    <citation type="submission" date="2020-12" db="EMBL/GenBank/DDBJ databases">
        <title>M. sibirica DSM 26468T genome.</title>
        <authorList>
            <person name="Thieme N."/>
            <person name="Rettenmaier R."/>
            <person name="Zverlov V."/>
            <person name="Liebl W."/>
        </authorList>
    </citation>
    <scope>NUCLEOTIDE SEQUENCE</scope>
    <source>
        <strain evidence="10">DSM 26468</strain>
    </source>
</reference>
<evidence type="ECO:0000256" key="6">
    <source>
        <dbReference type="ARBA" id="ARBA00022777"/>
    </source>
</evidence>
<feature type="domain" description="Histidine kinase" evidence="9">
    <location>
        <begin position="216"/>
        <end position="434"/>
    </location>
</feature>
<sequence>MFRVLQRRFTFIYTFTISLILTFVIIVVVYFMFNQTLLNTQATLTNVLNEVEYKLQVDKNINQVWLSTMSSKFDTMIHIEDNGKPLLYTNTIKSPTEYDTLVNKVKELALKKDINTSIYPISFDKKLSPLLKFRGDKYEPYYSYTSMLVSANGWQTIIIIKNVTDQHLILLRYAITAFVIDLLLILFVYSFSRYFVMKTLLPVVDAQQKQKEFIASASHELRSPLAVIRAIVSSLKLNVGTSKDNLQNEYLNDIEAEAVRMSTLINDLLVLASTQAHKWSIKKEALDTDALLLDLYEAFSILASKKGRKLSIHLPDKSLPCVLADKQRLWQALTVILDNALEYTPPGKDITLKAYTKKLKMYIEIIDHGVGIPDEQKELIFNNFYRADPSKNSKEHFGLGLSIAKELILLHDGKIYVQDTLGGGATFVIELPLE</sequence>
<dbReference type="AlphaFoldDB" id="A0A8J7KUS2"/>
<dbReference type="SUPFAM" id="SSF47384">
    <property type="entry name" value="Homodimeric domain of signal transducing histidine kinase"/>
    <property type="match status" value="1"/>
</dbReference>
<dbReference type="Pfam" id="PF00512">
    <property type="entry name" value="HisKA"/>
    <property type="match status" value="1"/>
</dbReference>
<evidence type="ECO:0000256" key="2">
    <source>
        <dbReference type="ARBA" id="ARBA00004370"/>
    </source>
</evidence>
<keyword evidence="7" id="KW-0902">Two-component regulatory system</keyword>
<dbReference type="CDD" id="cd00075">
    <property type="entry name" value="HATPase"/>
    <property type="match status" value="1"/>
</dbReference>
<dbReference type="EMBL" id="JAEAGR010000001">
    <property type="protein sequence ID" value="MBH1939325.1"/>
    <property type="molecule type" value="Genomic_DNA"/>
</dbReference>
<dbReference type="InterPro" id="IPR004358">
    <property type="entry name" value="Sig_transdc_His_kin-like_C"/>
</dbReference>
<keyword evidence="8" id="KW-0812">Transmembrane</keyword>
<feature type="transmembrane region" description="Helical" evidence="8">
    <location>
        <begin position="12"/>
        <end position="33"/>
    </location>
</feature>
<protein>
    <recommendedName>
        <fullName evidence="3">histidine kinase</fullName>
        <ecNumber evidence="3">2.7.13.3</ecNumber>
    </recommendedName>
</protein>
<dbReference type="Gene3D" id="1.10.287.130">
    <property type="match status" value="1"/>
</dbReference>
<comment type="caution">
    <text evidence="10">The sequence shown here is derived from an EMBL/GenBank/DDBJ whole genome shotgun (WGS) entry which is preliminary data.</text>
</comment>
<dbReference type="SMART" id="SM00387">
    <property type="entry name" value="HATPase_c"/>
    <property type="match status" value="1"/>
</dbReference>
<dbReference type="PRINTS" id="PR00344">
    <property type="entry name" value="BCTRLSENSOR"/>
</dbReference>
<dbReference type="FunFam" id="3.30.565.10:FF:000006">
    <property type="entry name" value="Sensor histidine kinase WalK"/>
    <property type="match status" value="1"/>
</dbReference>
<dbReference type="Gene3D" id="3.30.565.10">
    <property type="entry name" value="Histidine kinase-like ATPase, C-terminal domain"/>
    <property type="match status" value="1"/>
</dbReference>
<dbReference type="EC" id="2.7.13.3" evidence="3"/>
<proteinExistence type="predicted"/>
<evidence type="ECO:0000256" key="7">
    <source>
        <dbReference type="ARBA" id="ARBA00023012"/>
    </source>
</evidence>
<dbReference type="InterPro" id="IPR050736">
    <property type="entry name" value="Sensor_HK_Regulatory"/>
</dbReference>
<organism evidence="10 11">
    <name type="scientific">Mobilitalea sibirica</name>
    <dbReference type="NCBI Taxonomy" id="1462919"/>
    <lineage>
        <taxon>Bacteria</taxon>
        <taxon>Bacillati</taxon>
        <taxon>Bacillota</taxon>
        <taxon>Clostridia</taxon>
        <taxon>Lachnospirales</taxon>
        <taxon>Lachnospiraceae</taxon>
        <taxon>Mobilitalea</taxon>
    </lineage>
</organism>
<evidence type="ECO:0000313" key="11">
    <source>
        <dbReference type="Proteomes" id="UP000623269"/>
    </source>
</evidence>
<dbReference type="Proteomes" id="UP000623269">
    <property type="component" value="Unassembled WGS sequence"/>
</dbReference>
<comment type="subcellular location">
    <subcellularLocation>
        <location evidence="2">Membrane</location>
    </subcellularLocation>
</comment>
<keyword evidence="4" id="KW-0597">Phosphoprotein</keyword>
<dbReference type="InterPro" id="IPR005467">
    <property type="entry name" value="His_kinase_dom"/>
</dbReference>
<dbReference type="Pfam" id="PF02518">
    <property type="entry name" value="HATPase_c"/>
    <property type="match status" value="1"/>
</dbReference>
<dbReference type="CDD" id="cd00082">
    <property type="entry name" value="HisKA"/>
    <property type="match status" value="1"/>
</dbReference>
<dbReference type="InterPro" id="IPR003594">
    <property type="entry name" value="HATPase_dom"/>
</dbReference>
<dbReference type="PANTHER" id="PTHR43711:SF1">
    <property type="entry name" value="HISTIDINE KINASE 1"/>
    <property type="match status" value="1"/>
</dbReference>
<keyword evidence="5" id="KW-0808">Transferase</keyword>
<evidence type="ECO:0000256" key="1">
    <source>
        <dbReference type="ARBA" id="ARBA00000085"/>
    </source>
</evidence>
<keyword evidence="11" id="KW-1185">Reference proteome</keyword>
<dbReference type="GO" id="GO:0000155">
    <property type="term" value="F:phosphorelay sensor kinase activity"/>
    <property type="evidence" value="ECO:0007669"/>
    <property type="project" value="InterPro"/>
</dbReference>
<keyword evidence="8" id="KW-1133">Transmembrane helix</keyword>
<accession>A0A8J7KUS2</accession>
<keyword evidence="8" id="KW-0472">Membrane</keyword>
<dbReference type="PANTHER" id="PTHR43711">
    <property type="entry name" value="TWO-COMPONENT HISTIDINE KINASE"/>
    <property type="match status" value="1"/>
</dbReference>
<dbReference type="InterPro" id="IPR003661">
    <property type="entry name" value="HisK_dim/P_dom"/>
</dbReference>
<evidence type="ECO:0000256" key="8">
    <source>
        <dbReference type="SAM" id="Phobius"/>
    </source>
</evidence>
<evidence type="ECO:0000256" key="4">
    <source>
        <dbReference type="ARBA" id="ARBA00022553"/>
    </source>
</evidence>
<dbReference type="InterPro" id="IPR036097">
    <property type="entry name" value="HisK_dim/P_sf"/>
</dbReference>
<dbReference type="PROSITE" id="PS50109">
    <property type="entry name" value="HIS_KIN"/>
    <property type="match status" value="1"/>
</dbReference>
<evidence type="ECO:0000313" key="10">
    <source>
        <dbReference type="EMBL" id="MBH1939325.1"/>
    </source>
</evidence>
<name>A0A8J7KUS2_9FIRM</name>
<dbReference type="InterPro" id="IPR036890">
    <property type="entry name" value="HATPase_C_sf"/>
</dbReference>
<comment type="catalytic activity">
    <reaction evidence="1">
        <text>ATP + protein L-histidine = ADP + protein N-phospho-L-histidine.</text>
        <dbReference type="EC" id="2.7.13.3"/>
    </reaction>
</comment>
<evidence type="ECO:0000259" key="9">
    <source>
        <dbReference type="PROSITE" id="PS50109"/>
    </source>
</evidence>